<proteinExistence type="predicted"/>
<evidence type="ECO:0000313" key="2">
    <source>
        <dbReference type="Proteomes" id="UP000006882"/>
    </source>
</evidence>
<organism evidence="1 2">
    <name type="scientific">Prunus persica</name>
    <name type="common">Peach</name>
    <name type="synonym">Amygdalus persica</name>
    <dbReference type="NCBI Taxonomy" id="3760"/>
    <lineage>
        <taxon>Eukaryota</taxon>
        <taxon>Viridiplantae</taxon>
        <taxon>Streptophyta</taxon>
        <taxon>Embryophyta</taxon>
        <taxon>Tracheophyta</taxon>
        <taxon>Spermatophyta</taxon>
        <taxon>Magnoliopsida</taxon>
        <taxon>eudicotyledons</taxon>
        <taxon>Gunneridae</taxon>
        <taxon>Pentapetalae</taxon>
        <taxon>rosids</taxon>
        <taxon>fabids</taxon>
        <taxon>Rosales</taxon>
        <taxon>Rosaceae</taxon>
        <taxon>Amygdaloideae</taxon>
        <taxon>Amygdaleae</taxon>
        <taxon>Prunus</taxon>
    </lineage>
</organism>
<evidence type="ECO:0000313" key="1">
    <source>
        <dbReference type="EMBL" id="ONH93282.1"/>
    </source>
</evidence>
<dbReference type="AlphaFoldDB" id="A0A251N1R3"/>
<accession>A0A251N1R3</accession>
<keyword evidence="2" id="KW-1185">Reference proteome</keyword>
<gene>
    <name evidence="1" type="ORF">PRUPE_8G223000</name>
</gene>
<name>A0A251N1R3_PRUPE</name>
<sequence>MQAVKATSRITQKLKLEFRKQKSLNQPSTFLSSHLFDLASIPPLVPPVIVPDFASRIPSTVTTNLYWKDKKVTLKLI</sequence>
<dbReference type="Proteomes" id="UP000006882">
    <property type="component" value="Chromosome G8"/>
</dbReference>
<dbReference type="EMBL" id="CM007658">
    <property type="protein sequence ID" value="ONH93282.1"/>
    <property type="molecule type" value="Genomic_DNA"/>
</dbReference>
<dbReference type="Gramene" id="ONH93282">
    <property type="protein sequence ID" value="ONH93282"/>
    <property type="gene ID" value="PRUPE_8G223000"/>
</dbReference>
<reference evidence="1 2" key="1">
    <citation type="journal article" date="2013" name="Nat. Genet.">
        <title>The high-quality draft genome of peach (Prunus persica) identifies unique patterns of genetic diversity, domestication and genome evolution.</title>
        <authorList>
            <consortium name="International Peach Genome Initiative"/>
            <person name="Verde I."/>
            <person name="Abbott A.G."/>
            <person name="Scalabrin S."/>
            <person name="Jung S."/>
            <person name="Shu S."/>
            <person name="Marroni F."/>
            <person name="Zhebentyayeva T."/>
            <person name="Dettori M.T."/>
            <person name="Grimwood J."/>
            <person name="Cattonaro F."/>
            <person name="Zuccolo A."/>
            <person name="Rossini L."/>
            <person name="Jenkins J."/>
            <person name="Vendramin E."/>
            <person name="Meisel L.A."/>
            <person name="Decroocq V."/>
            <person name="Sosinski B."/>
            <person name="Prochnik S."/>
            <person name="Mitros T."/>
            <person name="Policriti A."/>
            <person name="Cipriani G."/>
            <person name="Dondini L."/>
            <person name="Ficklin S."/>
            <person name="Goodstein D.M."/>
            <person name="Xuan P."/>
            <person name="Del Fabbro C."/>
            <person name="Aramini V."/>
            <person name="Copetti D."/>
            <person name="Gonzalez S."/>
            <person name="Horner D.S."/>
            <person name="Falchi R."/>
            <person name="Lucas S."/>
            <person name="Mica E."/>
            <person name="Maldonado J."/>
            <person name="Lazzari B."/>
            <person name="Bielenberg D."/>
            <person name="Pirona R."/>
            <person name="Miculan M."/>
            <person name="Barakat A."/>
            <person name="Testolin R."/>
            <person name="Stella A."/>
            <person name="Tartarini S."/>
            <person name="Tonutti P."/>
            <person name="Arus P."/>
            <person name="Orellana A."/>
            <person name="Wells C."/>
            <person name="Main D."/>
            <person name="Vizzotto G."/>
            <person name="Silva H."/>
            <person name="Salamini F."/>
            <person name="Schmutz J."/>
            <person name="Morgante M."/>
            <person name="Rokhsar D.S."/>
        </authorList>
    </citation>
    <scope>NUCLEOTIDE SEQUENCE [LARGE SCALE GENOMIC DNA]</scope>
    <source>
        <strain evidence="2">cv. Nemared</strain>
    </source>
</reference>
<protein>
    <submittedName>
        <fullName evidence="1">Uncharacterized protein</fullName>
    </submittedName>
</protein>